<dbReference type="InterPro" id="IPR017896">
    <property type="entry name" value="4Fe4S_Fe-S-bd"/>
</dbReference>
<gene>
    <name evidence="2" type="ORF">BOA8489_02375</name>
</gene>
<proteinExistence type="predicted"/>
<evidence type="ECO:0000313" key="3">
    <source>
        <dbReference type="Proteomes" id="UP000201838"/>
    </source>
</evidence>
<dbReference type="InterPro" id="IPR045220">
    <property type="entry name" value="FRHB/FDHB/HCAR-like"/>
</dbReference>
<keyword evidence="3" id="KW-1185">Reference proteome</keyword>
<dbReference type="Pfam" id="PF04432">
    <property type="entry name" value="FrhB_FdhB_C"/>
    <property type="match status" value="1"/>
</dbReference>
<dbReference type="AlphaFoldDB" id="A0A238J211"/>
<evidence type="ECO:0000313" key="2">
    <source>
        <dbReference type="EMBL" id="SMX24252.1"/>
    </source>
</evidence>
<accession>A0A238J211</accession>
<dbReference type="Pfam" id="PF04422">
    <property type="entry name" value="FrhB_FdhB_N"/>
    <property type="match status" value="1"/>
</dbReference>
<dbReference type="Proteomes" id="UP000201838">
    <property type="component" value="Unassembled WGS sequence"/>
</dbReference>
<name>A0A238J211_9RHOB</name>
<dbReference type="PANTHER" id="PTHR31332:SF0">
    <property type="entry name" value="7-HYDROXYMETHYL CHLOROPHYLL A REDUCTASE, CHLOROPLASTIC"/>
    <property type="match status" value="1"/>
</dbReference>
<dbReference type="EMBL" id="FXXQ01000007">
    <property type="protein sequence ID" value="SMX24252.1"/>
    <property type="molecule type" value="Genomic_DNA"/>
</dbReference>
<evidence type="ECO:0000259" key="1">
    <source>
        <dbReference type="PROSITE" id="PS51379"/>
    </source>
</evidence>
<feature type="domain" description="4Fe-4S ferredoxin-type" evidence="1">
    <location>
        <begin position="10"/>
        <end position="41"/>
    </location>
</feature>
<protein>
    <submittedName>
        <fullName evidence="2">Coenzyme F420-reducing hydrogenase subunit beta</fullName>
    </submittedName>
</protein>
<dbReference type="RefSeq" id="WP_093974206.1">
    <property type="nucleotide sequence ID" value="NZ_FXXQ01000007.1"/>
</dbReference>
<dbReference type="GO" id="GO:0090415">
    <property type="term" value="F:7-hydroxymethyl chlorophyll a reductase activity"/>
    <property type="evidence" value="ECO:0007669"/>
    <property type="project" value="TreeGrafter"/>
</dbReference>
<sequence>MTDTQTLTPALARVTKGGLCSGCGACRAIAPTAIIMELAGDGFLRPRQTSVVTSDQDAAISKACPGLGQCVSNLGRKDHPLWGPFLEMHTGFATDPELRFKASSGGALSGMLAWLIESGEVKSALTNTADPDRAVANVPILAKNRSDIARAAGSRYAPSAPLAALDMVEDGPSAFVGKPCDVVALRVMQTTDPVLAAQFPVVLSFFCAGVPSLAGGESILEALGVTPKTTAVFRYRGHGWPGRATAVAKDGSETSMTYEESWGSRLSPRVQHRCKLCADGTGVAADLVFADAWETDTTGYPLFEEADGISLIVARTRKGADLLARAIAAGALEAQDFDVTKLAAMQPGQTRRRQALAARLAGQRLLGRTIPKYRGLSLRKAAQTGSLKWALRNLIGMIRRGRSAGKD</sequence>
<dbReference type="InterPro" id="IPR007525">
    <property type="entry name" value="FrhB_FdhB_C"/>
</dbReference>
<dbReference type="PANTHER" id="PTHR31332">
    <property type="entry name" value="7-HYDROXYMETHYL CHLOROPHYLL A REDUCTASE, CHLOROPLASTIC"/>
    <property type="match status" value="1"/>
</dbReference>
<dbReference type="OrthoDB" id="3247493at2"/>
<dbReference type="GO" id="GO:0033354">
    <property type="term" value="P:chlorophyll cycle"/>
    <property type="evidence" value="ECO:0007669"/>
    <property type="project" value="TreeGrafter"/>
</dbReference>
<organism evidence="2 3">
    <name type="scientific">Boseongicola aestuarii</name>
    <dbReference type="NCBI Taxonomy" id="1470561"/>
    <lineage>
        <taxon>Bacteria</taxon>
        <taxon>Pseudomonadati</taxon>
        <taxon>Pseudomonadota</taxon>
        <taxon>Alphaproteobacteria</taxon>
        <taxon>Rhodobacterales</taxon>
        <taxon>Paracoccaceae</taxon>
        <taxon>Boseongicola</taxon>
    </lineage>
</organism>
<dbReference type="PROSITE" id="PS51379">
    <property type="entry name" value="4FE4S_FER_2"/>
    <property type="match status" value="1"/>
</dbReference>
<dbReference type="InterPro" id="IPR007516">
    <property type="entry name" value="Co_F420_Hydgase/DH_bsu_N"/>
</dbReference>
<reference evidence="3" key="1">
    <citation type="submission" date="2017-05" db="EMBL/GenBank/DDBJ databases">
        <authorList>
            <person name="Rodrigo-Torres L."/>
            <person name="Arahal R. D."/>
            <person name="Lucena T."/>
        </authorList>
    </citation>
    <scope>NUCLEOTIDE SEQUENCE [LARGE SCALE GENOMIC DNA]</scope>
    <source>
        <strain evidence="3">CECT 8489</strain>
    </source>
</reference>